<protein>
    <submittedName>
        <fullName evidence="3">Uncharacterized protein</fullName>
    </submittedName>
</protein>
<evidence type="ECO:0000313" key="2">
    <source>
        <dbReference type="Proteomes" id="UP000887574"/>
    </source>
</evidence>
<reference evidence="3" key="1">
    <citation type="submission" date="2022-11" db="UniProtKB">
        <authorList>
            <consortium name="WormBaseParasite"/>
        </authorList>
    </citation>
    <scope>IDENTIFICATION</scope>
</reference>
<accession>A0A915E6Y6</accession>
<dbReference type="WBParaSite" id="jg2995">
    <property type="protein sequence ID" value="jg2995"/>
    <property type="gene ID" value="jg2995"/>
</dbReference>
<evidence type="ECO:0000313" key="3">
    <source>
        <dbReference type="WBParaSite" id="jg2995"/>
    </source>
</evidence>
<keyword evidence="2" id="KW-1185">Reference proteome</keyword>
<sequence>MTCSYLLLEKLGPTEFKVSETKTDKIYSSKWKPAKCHLKRHVHIMLGSRNTIHCSAAILLKMTDRGIIEGSYNFILTRFAGPSLEDLRRKGPQGQQFTPSTALRGSSKLRGSASQDSAITSPGVKGSEPGR</sequence>
<name>A0A915E6Y6_9BILA</name>
<proteinExistence type="predicted"/>
<dbReference type="AlphaFoldDB" id="A0A915E6Y6"/>
<evidence type="ECO:0000256" key="1">
    <source>
        <dbReference type="SAM" id="MobiDB-lite"/>
    </source>
</evidence>
<organism evidence="2 3">
    <name type="scientific">Ditylenchus dipsaci</name>
    <dbReference type="NCBI Taxonomy" id="166011"/>
    <lineage>
        <taxon>Eukaryota</taxon>
        <taxon>Metazoa</taxon>
        <taxon>Ecdysozoa</taxon>
        <taxon>Nematoda</taxon>
        <taxon>Chromadorea</taxon>
        <taxon>Rhabditida</taxon>
        <taxon>Tylenchina</taxon>
        <taxon>Tylenchomorpha</taxon>
        <taxon>Sphaerularioidea</taxon>
        <taxon>Anguinidae</taxon>
        <taxon>Anguininae</taxon>
        <taxon>Ditylenchus</taxon>
    </lineage>
</organism>
<dbReference type="Proteomes" id="UP000887574">
    <property type="component" value="Unplaced"/>
</dbReference>
<feature type="compositionally biased region" description="Polar residues" evidence="1">
    <location>
        <begin position="93"/>
        <end position="104"/>
    </location>
</feature>
<feature type="region of interest" description="Disordered" evidence="1">
    <location>
        <begin position="85"/>
        <end position="131"/>
    </location>
</feature>